<accession>A0A157SRV3</accession>
<protein>
    <recommendedName>
        <fullName evidence="3">Transposase InsH N-terminal domain-containing protein</fullName>
    </recommendedName>
</protein>
<dbReference type="AlphaFoldDB" id="A0A157SRV3"/>
<evidence type="ECO:0008006" key="3">
    <source>
        <dbReference type="Google" id="ProtNLM"/>
    </source>
</evidence>
<dbReference type="RefSeq" id="WP_066131907.1">
    <property type="nucleotide sequence ID" value="NZ_FKIF01000008.1"/>
</dbReference>
<proteinExistence type="predicted"/>
<name>A0A157SRV3_9BORD</name>
<dbReference type="OrthoDB" id="111180at2"/>
<evidence type="ECO:0000313" key="1">
    <source>
        <dbReference type="EMBL" id="SAI73115.1"/>
    </source>
</evidence>
<organism evidence="1 2">
    <name type="scientific">Bordetella ansorpii</name>
    <dbReference type="NCBI Taxonomy" id="288768"/>
    <lineage>
        <taxon>Bacteria</taxon>
        <taxon>Pseudomonadati</taxon>
        <taxon>Pseudomonadota</taxon>
        <taxon>Betaproteobacteria</taxon>
        <taxon>Burkholderiales</taxon>
        <taxon>Alcaligenaceae</taxon>
        <taxon>Bordetella</taxon>
    </lineage>
</organism>
<dbReference type="Proteomes" id="UP000076848">
    <property type="component" value="Unassembled WGS sequence"/>
</dbReference>
<evidence type="ECO:0000313" key="2">
    <source>
        <dbReference type="Proteomes" id="UP000076848"/>
    </source>
</evidence>
<dbReference type="EMBL" id="FKIF01000008">
    <property type="protein sequence ID" value="SAI73115.1"/>
    <property type="molecule type" value="Genomic_DNA"/>
</dbReference>
<keyword evidence="2" id="KW-1185">Reference proteome</keyword>
<dbReference type="STRING" id="288768.SAMEA3906486_04475"/>
<reference evidence="1 2" key="1">
    <citation type="submission" date="2016-04" db="EMBL/GenBank/DDBJ databases">
        <authorList>
            <consortium name="Pathogen Informatics"/>
        </authorList>
    </citation>
    <scope>NUCLEOTIDE SEQUENCE [LARGE SCALE GENOMIC DNA]</scope>
    <source>
        <strain evidence="1 2">H050680373</strain>
    </source>
</reference>
<gene>
    <name evidence="1" type="ORF">SAMEA3906486_04475</name>
</gene>
<sequence>MHSRHYFVSVKDMDAHFLEFVQDDCQDDDQPLYCVIPHTQIQSRFGFLLNELPTEHPLVQVRQYIESHVDPRLSAAILDDWQTLSLQDVATLARLVAFRVLVLRILHSAHTPYLLQEELRYNYLWRWFCGEQFLLVDVPGAARIDEMLAELSDGNNLAPILLDVIDAAQQLDPHGYEAFQIDHAGLAQWHSQH</sequence>